<dbReference type="SMART" id="SM00516">
    <property type="entry name" value="SEC14"/>
    <property type="match status" value="1"/>
</dbReference>
<dbReference type="OrthoDB" id="75724at2759"/>
<sequence length="428" mass="48962">MASSTENTAGPRKTPIASPGPNSKPLPRPELTDEQKTKYEALLEQVKGITEIQCEKKADEEDKSGPITDHERSWLTRECLLRYLRATKWSVDDSAKRLKATLAWRREYGLEGFTPEYISPEQETGKQMIIGYDRQGRPCQYLNPARQNTDTSPRQLHHLFYMVERVTDLMPPGVEMLSLMINFKPSKERKNTSVPVSVAREVLHILQNHYPERLGKALIINVPWIVWGFFKIITPFIDPVTREKLKFNEDMKQYVPPEQLWSLDWGGDMDFEYDHETYWPALNELCRQKRDEKYRRWEAAGKEIGESEDYLAGGTDVSVKGFKFGEDDGVKDVQEKLAETKLEEQSVAARRLESEEGNARIVPVNQLTEVRHGVESEYPTASWAIGLDHSCSLLHSTSCLASLRNTSQGTWRISAPVSIFTSVLVYHG</sequence>
<evidence type="ECO:0000256" key="1">
    <source>
        <dbReference type="SAM" id="MobiDB-lite"/>
    </source>
</evidence>
<dbReference type="CDD" id="cd00170">
    <property type="entry name" value="SEC14"/>
    <property type="match status" value="1"/>
</dbReference>
<dbReference type="AlphaFoldDB" id="F9FDU5"/>
<name>F9FDU5_FUSOF</name>
<dbReference type="Gene3D" id="3.40.525.10">
    <property type="entry name" value="CRAL-TRIO lipid binding domain"/>
    <property type="match status" value="1"/>
</dbReference>
<dbReference type="InterPro" id="IPR011074">
    <property type="entry name" value="CRAL/TRIO_N_dom"/>
</dbReference>
<dbReference type="FunFam" id="3.40.525.10:FF:000013">
    <property type="entry name" value="Phosphatidylinositol transfer protein PDR16"/>
    <property type="match status" value="1"/>
</dbReference>
<dbReference type="GO" id="GO:0071944">
    <property type="term" value="C:cell periphery"/>
    <property type="evidence" value="ECO:0007669"/>
    <property type="project" value="UniProtKB-ARBA"/>
</dbReference>
<accession>F9FDU5</accession>
<reference evidence="3" key="1">
    <citation type="journal article" date="2012" name="Mol. Plant Microbe Interact.">
        <title>A highly conserved effector in Fusarium oxysporum is required for full virulence on Arabidopsis.</title>
        <authorList>
            <person name="Thatcher L.F."/>
            <person name="Gardiner D.M."/>
            <person name="Kazan K."/>
            <person name="Manners J."/>
        </authorList>
    </citation>
    <scope>NUCLEOTIDE SEQUENCE [LARGE SCALE GENOMIC DNA]</scope>
    <source>
        <strain evidence="3">Fo5176</strain>
    </source>
</reference>
<dbReference type="GO" id="GO:0008526">
    <property type="term" value="F:phosphatidylinositol transfer activity"/>
    <property type="evidence" value="ECO:0007669"/>
    <property type="project" value="TreeGrafter"/>
</dbReference>
<dbReference type="PANTHER" id="PTHR45824">
    <property type="entry name" value="GH16843P"/>
    <property type="match status" value="1"/>
</dbReference>
<dbReference type="PROSITE" id="PS50191">
    <property type="entry name" value="CRAL_TRIO"/>
    <property type="match status" value="1"/>
</dbReference>
<dbReference type="Pfam" id="PF03765">
    <property type="entry name" value="CRAL_TRIO_N"/>
    <property type="match status" value="1"/>
</dbReference>
<dbReference type="InterPro" id="IPR036273">
    <property type="entry name" value="CRAL/TRIO_N_dom_sf"/>
</dbReference>
<dbReference type="Pfam" id="PF00650">
    <property type="entry name" value="CRAL_TRIO"/>
    <property type="match status" value="1"/>
</dbReference>
<dbReference type="GO" id="GO:0008289">
    <property type="term" value="F:lipid binding"/>
    <property type="evidence" value="ECO:0007669"/>
    <property type="project" value="UniProtKB-ARBA"/>
</dbReference>
<feature type="domain" description="CRAL-TRIO" evidence="2">
    <location>
        <begin position="117"/>
        <end position="273"/>
    </location>
</feature>
<evidence type="ECO:0000259" key="2">
    <source>
        <dbReference type="PROSITE" id="PS50191"/>
    </source>
</evidence>
<dbReference type="SMART" id="SM01100">
    <property type="entry name" value="CRAL_TRIO_N"/>
    <property type="match status" value="1"/>
</dbReference>
<dbReference type="PANTHER" id="PTHR45824:SF29">
    <property type="entry name" value="GH16843P"/>
    <property type="match status" value="1"/>
</dbReference>
<organism evidence="3">
    <name type="scientific">Fusarium oxysporum (strain Fo5176)</name>
    <name type="common">Fusarium vascular wilt</name>
    <dbReference type="NCBI Taxonomy" id="660025"/>
    <lineage>
        <taxon>Eukaryota</taxon>
        <taxon>Fungi</taxon>
        <taxon>Dikarya</taxon>
        <taxon>Ascomycota</taxon>
        <taxon>Pezizomycotina</taxon>
        <taxon>Sordariomycetes</taxon>
        <taxon>Hypocreomycetidae</taxon>
        <taxon>Hypocreales</taxon>
        <taxon>Nectriaceae</taxon>
        <taxon>Fusarium</taxon>
        <taxon>Fusarium oxysporum species complex</taxon>
    </lineage>
</organism>
<gene>
    <name evidence="3" type="ORF">FOXB_04573</name>
</gene>
<dbReference type="InterPro" id="IPR001251">
    <property type="entry name" value="CRAL-TRIO_dom"/>
</dbReference>
<dbReference type="InterPro" id="IPR052578">
    <property type="entry name" value="PI_Transfer_CRAL-TRIO"/>
</dbReference>
<feature type="region of interest" description="Disordered" evidence="1">
    <location>
        <begin position="1"/>
        <end position="38"/>
    </location>
</feature>
<dbReference type="SUPFAM" id="SSF46938">
    <property type="entry name" value="CRAL/TRIO N-terminal domain"/>
    <property type="match status" value="1"/>
</dbReference>
<comment type="caution">
    <text evidence="3">The sequence shown here is derived from an EMBL/GenBank/DDBJ whole genome shotgun (WGS) entry which is preliminary data.</text>
</comment>
<dbReference type="STRING" id="660025.F9FDU5"/>
<dbReference type="SUPFAM" id="SSF52087">
    <property type="entry name" value="CRAL/TRIO domain"/>
    <property type="match status" value="1"/>
</dbReference>
<evidence type="ECO:0000313" key="3">
    <source>
        <dbReference type="EMBL" id="EGU84992.1"/>
    </source>
</evidence>
<protein>
    <recommendedName>
        <fullName evidence="2">CRAL-TRIO domain-containing protein</fullName>
    </recommendedName>
</protein>
<dbReference type="InterPro" id="IPR036865">
    <property type="entry name" value="CRAL-TRIO_dom_sf"/>
</dbReference>
<dbReference type="EMBL" id="AFQF01001457">
    <property type="protein sequence ID" value="EGU84992.1"/>
    <property type="molecule type" value="Genomic_DNA"/>
</dbReference>
<dbReference type="PaxDb" id="5507-FOXG_07621P0"/>
<proteinExistence type="predicted"/>